<dbReference type="SUPFAM" id="SSF54909">
    <property type="entry name" value="Dimeric alpha+beta barrel"/>
    <property type="match status" value="1"/>
</dbReference>
<accession>A0A6J5Z812</accession>
<protein>
    <submittedName>
        <fullName evidence="2">Unannotated protein</fullName>
    </submittedName>
</protein>
<evidence type="ECO:0000313" key="2">
    <source>
        <dbReference type="EMBL" id="CAB4338684.1"/>
    </source>
</evidence>
<dbReference type="PANTHER" id="PTHR40257">
    <property type="match status" value="1"/>
</dbReference>
<dbReference type="Gene3D" id="3.30.70.100">
    <property type="match status" value="1"/>
</dbReference>
<dbReference type="InterPro" id="IPR010753">
    <property type="entry name" value="DUF1330"/>
</dbReference>
<evidence type="ECO:0000259" key="1">
    <source>
        <dbReference type="Pfam" id="PF07045"/>
    </source>
</evidence>
<feature type="domain" description="DUF1330" evidence="1">
    <location>
        <begin position="36"/>
        <end position="110"/>
    </location>
</feature>
<reference evidence="2" key="1">
    <citation type="submission" date="2020-05" db="EMBL/GenBank/DDBJ databases">
        <authorList>
            <person name="Chiriac C."/>
            <person name="Salcher M."/>
            <person name="Ghai R."/>
            <person name="Kavagutti S V."/>
        </authorList>
    </citation>
    <scope>NUCLEOTIDE SEQUENCE</scope>
</reference>
<name>A0A6J5Z812_9ZZZZ</name>
<dbReference type="EMBL" id="CAESAN010000021">
    <property type="protein sequence ID" value="CAB4338684.1"/>
    <property type="molecule type" value="Genomic_DNA"/>
</dbReference>
<dbReference type="PANTHER" id="PTHR40257:SF1">
    <property type="entry name" value="DUF1330 DOMAIN-CONTAINING PROTEIN"/>
    <property type="match status" value="1"/>
</dbReference>
<dbReference type="AlphaFoldDB" id="A0A6J5Z812"/>
<gene>
    <name evidence="2" type="ORF">UFOPK3547_00383</name>
</gene>
<dbReference type="Pfam" id="PF07045">
    <property type="entry name" value="DUF1330"/>
    <property type="match status" value="1"/>
</dbReference>
<dbReference type="InterPro" id="IPR011008">
    <property type="entry name" value="Dimeric_a/b-barrel"/>
</dbReference>
<sequence length="121" mass="13555">MPVDPGPEDIKRYMEEDDGGPVVMLNMLKYKTDGGRESYGEYGAKVMAFLTEVGAEVLYAGEASTDIVSPEGWDWDAVMLIRYPSRSKFLEMVMNPDYQAITHLRTEGLDEAILQATKPLM</sequence>
<proteinExistence type="predicted"/>
<organism evidence="2">
    <name type="scientific">freshwater metagenome</name>
    <dbReference type="NCBI Taxonomy" id="449393"/>
    <lineage>
        <taxon>unclassified sequences</taxon>
        <taxon>metagenomes</taxon>
        <taxon>ecological metagenomes</taxon>
    </lineage>
</organism>